<accession>A0A512ILP9</accession>
<gene>
    <name evidence="1" type="ORF">MHA02_10310</name>
</gene>
<dbReference type="AlphaFoldDB" id="A0A512ILP9"/>
<keyword evidence="2" id="KW-1185">Reference proteome</keyword>
<evidence type="ECO:0000313" key="1">
    <source>
        <dbReference type="EMBL" id="GEO98643.1"/>
    </source>
</evidence>
<protein>
    <submittedName>
        <fullName evidence="1">Uncharacterized protein</fullName>
    </submittedName>
</protein>
<reference evidence="1 2" key="1">
    <citation type="submission" date="2019-07" db="EMBL/GenBank/DDBJ databases">
        <title>Whole genome shotgun sequence of Methylobacterium haplocladii NBRC 107714.</title>
        <authorList>
            <person name="Hosoyama A."/>
            <person name="Uohara A."/>
            <person name="Ohji S."/>
            <person name="Ichikawa N."/>
        </authorList>
    </citation>
    <scope>NUCLEOTIDE SEQUENCE [LARGE SCALE GENOMIC DNA]</scope>
    <source>
        <strain evidence="1 2">NBRC 107714</strain>
    </source>
</reference>
<comment type="caution">
    <text evidence="1">The sequence shown here is derived from an EMBL/GenBank/DDBJ whole genome shotgun (WGS) entry which is preliminary data.</text>
</comment>
<name>A0A512ILP9_9HYPH</name>
<sequence length="84" mass="9350">MDEHVPAPGIRLYEAVTLDFIEPFDGASLHAFISVWSTPSEERVSGRRPEAIAAVDVEKVVRPRLAVTRTVSKDMRSTGLRDEN</sequence>
<evidence type="ECO:0000313" key="2">
    <source>
        <dbReference type="Proteomes" id="UP000321258"/>
    </source>
</evidence>
<dbReference type="Proteomes" id="UP000321258">
    <property type="component" value="Unassembled WGS sequence"/>
</dbReference>
<dbReference type="EMBL" id="BJZT01000008">
    <property type="protein sequence ID" value="GEO98643.1"/>
    <property type="molecule type" value="Genomic_DNA"/>
</dbReference>
<proteinExistence type="predicted"/>
<organism evidence="1 2">
    <name type="scientific">Methylobacterium haplocladii</name>
    <dbReference type="NCBI Taxonomy" id="1176176"/>
    <lineage>
        <taxon>Bacteria</taxon>
        <taxon>Pseudomonadati</taxon>
        <taxon>Pseudomonadota</taxon>
        <taxon>Alphaproteobacteria</taxon>
        <taxon>Hyphomicrobiales</taxon>
        <taxon>Methylobacteriaceae</taxon>
        <taxon>Methylobacterium</taxon>
    </lineage>
</organism>